<dbReference type="InterPro" id="IPR000031">
    <property type="entry name" value="PurE_dom"/>
</dbReference>
<gene>
    <name evidence="2" type="ORF">S01H4_26661</name>
</gene>
<feature type="domain" description="PurE" evidence="1">
    <location>
        <begin position="1"/>
        <end position="114"/>
    </location>
</feature>
<dbReference type="EMBL" id="BART01012896">
    <property type="protein sequence ID" value="GAG86690.1"/>
    <property type="molecule type" value="Genomic_DNA"/>
</dbReference>
<dbReference type="NCBIfam" id="NF033503">
    <property type="entry name" value="LarB"/>
    <property type="match status" value="1"/>
</dbReference>
<dbReference type="GO" id="GO:0016787">
    <property type="term" value="F:hydrolase activity"/>
    <property type="evidence" value="ECO:0007669"/>
    <property type="project" value="InterPro"/>
</dbReference>
<dbReference type="InterPro" id="IPR039476">
    <property type="entry name" value="P2CMN_synthase_LarB"/>
</dbReference>
<comment type="caution">
    <text evidence="2">The sequence shown here is derived from an EMBL/GenBank/DDBJ whole genome shotgun (WGS) entry which is preliminary data.</text>
</comment>
<accession>X1AVE9</accession>
<sequence>MVTADIMGNRVETLYDVGVAGIHRILSKTDKLSKASVIIAVAGMEGALPSVVAGLVDKPVIAVPTSHGYGANFGGITPLLAMLNSCAAGVLVVNINNGFGAGFAASLINRLTTK</sequence>
<reference evidence="2" key="1">
    <citation type="journal article" date="2014" name="Front. Microbiol.">
        <title>High frequency of phylogenetically diverse reductive dehalogenase-homologous genes in deep subseafloor sedimentary metagenomes.</title>
        <authorList>
            <person name="Kawai M."/>
            <person name="Futagami T."/>
            <person name="Toyoda A."/>
            <person name="Takaki Y."/>
            <person name="Nishi S."/>
            <person name="Hori S."/>
            <person name="Arai W."/>
            <person name="Tsubouchi T."/>
            <person name="Morono Y."/>
            <person name="Uchiyama I."/>
            <person name="Ito T."/>
            <person name="Fujiyama A."/>
            <person name="Inagaki F."/>
            <person name="Takami H."/>
        </authorList>
    </citation>
    <scope>NUCLEOTIDE SEQUENCE</scope>
    <source>
        <strain evidence="2">Expedition CK06-06</strain>
    </source>
</reference>
<name>X1AVE9_9ZZZZ</name>
<proteinExistence type="predicted"/>
<dbReference type="GO" id="GO:0006189">
    <property type="term" value="P:'de novo' IMP biosynthetic process"/>
    <property type="evidence" value="ECO:0007669"/>
    <property type="project" value="InterPro"/>
</dbReference>
<evidence type="ECO:0000259" key="1">
    <source>
        <dbReference type="SMART" id="SM01001"/>
    </source>
</evidence>
<dbReference type="SUPFAM" id="SSF52255">
    <property type="entry name" value="N5-CAIR mutase (phosphoribosylaminoimidazole carboxylase, PurE)"/>
    <property type="match status" value="1"/>
</dbReference>
<dbReference type="PANTHER" id="PTHR43064:SF1">
    <property type="entry name" value="SLL1489 PROTEIN"/>
    <property type="match status" value="1"/>
</dbReference>
<organism evidence="2">
    <name type="scientific">marine sediment metagenome</name>
    <dbReference type="NCBI Taxonomy" id="412755"/>
    <lineage>
        <taxon>unclassified sequences</taxon>
        <taxon>metagenomes</taxon>
        <taxon>ecological metagenomes</taxon>
    </lineage>
</organism>
<dbReference type="SMART" id="SM01001">
    <property type="entry name" value="AIRC"/>
    <property type="match status" value="1"/>
</dbReference>
<evidence type="ECO:0000313" key="2">
    <source>
        <dbReference type="EMBL" id="GAG86690.1"/>
    </source>
</evidence>
<dbReference type="Gene3D" id="3.40.50.1970">
    <property type="match status" value="1"/>
</dbReference>
<protein>
    <recommendedName>
        <fullName evidence="1">PurE domain-containing protein</fullName>
    </recommendedName>
</protein>
<dbReference type="Pfam" id="PF00731">
    <property type="entry name" value="AIRC"/>
    <property type="match status" value="1"/>
</dbReference>
<dbReference type="AlphaFoldDB" id="X1AVE9"/>
<dbReference type="PANTHER" id="PTHR43064">
    <property type="entry name" value="PHOSPHORIBOSYLAMINOIMIDAZOLE CARBOXYLASE-RELATED"/>
    <property type="match status" value="1"/>
</dbReference>